<keyword evidence="2" id="KW-1185">Reference proteome</keyword>
<dbReference type="Proteomes" id="UP001151478">
    <property type="component" value="Unassembled WGS sequence"/>
</dbReference>
<sequence length="323" mass="38464">MHIPNSKNPKVIIAVGKSSLAKKSFKLYNPFSKKAKIFKSFARFFCVYFNNLFKKIIELQTQENSEFIRFLNQKFDKKFTSSIYKATLNDKVVIQLQADNKIFGYVKYPINEIGIENIKNEINAFKILSKNRALNYEMKNFEFRETPFFILPELEGNIETVSDEDVLKIIQPFKKGVFKKLQKHYRVKQIKEFLKENNFNDELQILENTLLSSKNNYEEVYEHGDFAPWNIVKTKDGFSAFDFEYFTEKGLEYFDLIKYHFQIGRLLKRKSKEELYNYVSKKIKIKEINEVFSLFLLKEIMVAANQQKKALFEKEMLKFINEK</sequence>
<accession>A0ABT5SBX6</accession>
<name>A0ABT5SBX6_9FLAO</name>
<dbReference type="SUPFAM" id="SSF56112">
    <property type="entry name" value="Protein kinase-like (PK-like)"/>
    <property type="match status" value="1"/>
</dbReference>
<evidence type="ECO:0008006" key="3">
    <source>
        <dbReference type="Google" id="ProtNLM"/>
    </source>
</evidence>
<dbReference type="InterPro" id="IPR011009">
    <property type="entry name" value="Kinase-like_dom_sf"/>
</dbReference>
<protein>
    <recommendedName>
        <fullName evidence="3">Aminoglycoside phosphotransferase domain-containing protein</fullName>
    </recommendedName>
</protein>
<proteinExistence type="predicted"/>
<evidence type="ECO:0000313" key="1">
    <source>
        <dbReference type="EMBL" id="MDD7914971.1"/>
    </source>
</evidence>
<reference evidence="1" key="1">
    <citation type="submission" date="2023-02" db="EMBL/GenBank/DDBJ databases">
        <title>Polaribacter ponticola sp. nov., isolated from seawater.</title>
        <authorList>
            <person name="Baek J.H."/>
            <person name="Kim J.M."/>
            <person name="Choi D.G."/>
            <person name="Jeon C.O."/>
        </authorList>
    </citation>
    <scope>NUCLEOTIDE SEQUENCE</scope>
    <source>
        <strain evidence="1">MSW5</strain>
    </source>
</reference>
<dbReference type="EMBL" id="JAOSLC020000003">
    <property type="protein sequence ID" value="MDD7914971.1"/>
    <property type="molecule type" value="Genomic_DNA"/>
</dbReference>
<organism evidence="1 2">
    <name type="scientific">Polaribacter ponticola</name>
    <dbReference type="NCBI Taxonomy" id="2978475"/>
    <lineage>
        <taxon>Bacteria</taxon>
        <taxon>Pseudomonadati</taxon>
        <taxon>Bacteroidota</taxon>
        <taxon>Flavobacteriia</taxon>
        <taxon>Flavobacteriales</taxon>
        <taxon>Flavobacteriaceae</taxon>
    </lineage>
</organism>
<evidence type="ECO:0000313" key="2">
    <source>
        <dbReference type="Proteomes" id="UP001151478"/>
    </source>
</evidence>
<gene>
    <name evidence="1" type="ORF">N5A56_011335</name>
</gene>
<comment type="caution">
    <text evidence="1">The sequence shown here is derived from an EMBL/GenBank/DDBJ whole genome shotgun (WGS) entry which is preliminary data.</text>
</comment>
<dbReference type="RefSeq" id="WP_274270412.1">
    <property type="nucleotide sequence ID" value="NZ_JAOSLC020000003.1"/>
</dbReference>